<dbReference type="EC" id="3.1.-.-" evidence="1"/>
<sequence>MVQPIELAFPVMGRSPIPADHGYALLGAVTQLIPAVHGGNGFALAPIPGRQVGDRKMALTRTSRLVVRTSADRVGEFLPLAGKQIMLVGRSITLGVPTVQQLEPAPRLRARIVTIKGFFEPNEFAEAVQRQLDKLEIKDAEINVGRQRTIRVKQNEILGFETTLSKLDDESSLKVLAEGIGGRRHMGCGVFVPCQETNDGQDS</sequence>
<dbReference type="GO" id="GO:0016787">
    <property type="term" value="F:hydrolase activity"/>
    <property type="evidence" value="ECO:0007669"/>
    <property type="project" value="UniProtKB-KW"/>
</dbReference>
<evidence type="ECO:0000313" key="2">
    <source>
        <dbReference type="Proteomes" id="UP000315471"/>
    </source>
</evidence>
<dbReference type="Proteomes" id="UP000315471">
    <property type="component" value="Unassembled WGS sequence"/>
</dbReference>
<keyword evidence="1" id="KW-0255">Endonuclease</keyword>
<evidence type="ECO:0000313" key="1">
    <source>
        <dbReference type="EMBL" id="TWU43855.1"/>
    </source>
</evidence>
<gene>
    <name evidence="1" type="primary">cas6</name>
    <name evidence="1" type="ORF">Q31b_13870</name>
</gene>
<protein>
    <submittedName>
        <fullName evidence="1">CRISPR-associated endonuclease Cas6</fullName>
        <ecNumber evidence="1">3.1.-.-</ecNumber>
    </submittedName>
</protein>
<dbReference type="RefSeq" id="WP_146598918.1">
    <property type="nucleotide sequence ID" value="NZ_SJPY01000002.1"/>
</dbReference>
<dbReference type="AlphaFoldDB" id="A0A5C6E589"/>
<dbReference type="OrthoDB" id="9779370at2"/>
<name>A0A5C6E589_9BACT</name>
<dbReference type="GO" id="GO:0004519">
    <property type="term" value="F:endonuclease activity"/>
    <property type="evidence" value="ECO:0007669"/>
    <property type="project" value="UniProtKB-KW"/>
</dbReference>
<proteinExistence type="predicted"/>
<keyword evidence="2" id="KW-1185">Reference proteome</keyword>
<dbReference type="InterPro" id="IPR014174">
    <property type="entry name" value="CRISPR-assoc_prot_Cas6/Cmx6"/>
</dbReference>
<keyword evidence="1" id="KW-0378">Hydrolase</keyword>
<dbReference type="NCBIfam" id="TIGR02807">
    <property type="entry name" value="cas6_cmx6"/>
    <property type="match status" value="1"/>
</dbReference>
<organism evidence="1 2">
    <name type="scientific">Novipirellula aureliae</name>
    <dbReference type="NCBI Taxonomy" id="2527966"/>
    <lineage>
        <taxon>Bacteria</taxon>
        <taxon>Pseudomonadati</taxon>
        <taxon>Planctomycetota</taxon>
        <taxon>Planctomycetia</taxon>
        <taxon>Pirellulales</taxon>
        <taxon>Pirellulaceae</taxon>
        <taxon>Novipirellula</taxon>
    </lineage>
</organism>
<accession>A0A5C6E589</accession>
<reference evidence="1 2" key="1">
    <citation type="submission" date="2019-02" db="EMBL/GenBank/DDBJ databases">
        <title>Deep-cultivation of Planctomycetes and their phenomic and genomic characterization uncovers novel biology.</title>
        <authorList>
            <person name="Wiegand S."/>
            <person name="Jogler M."/>
            <person name="Boedeker C."/>
            <person name="Pinto D."/>
            <person name="Vollmers J."/>
            <person name="Rivas-Marin E."/>
            <person name="Kohn T."/>
            <person name="Peeters S.H."/>
            <person name="Heuer A."/>
            <person name="Rast P."/>
            <person name="Oberbeckmann S."/>
            <person name="Bunk B."/>
            <person name="Jeske O."/>
            <person name="Meyerdierks A."/>
            <person name="Storesund J.E."/>
            <person name="Kallscheuer N."/>
            <person name="Luecker S."/>
            <person name="Lage O.M."/>
            <person name="Pohl T."/>
            <person name="Merkel B.J."/>
            <person name="Hornburger P."/>
            <person name="Mueller R.-W."/>
            <person name="Bruemmer F."/>
            <person name="Labrenz M."/>
            <person name="Spormann A.M."/>
            <person name="Op Den Camp H."/>
            <person name="Overmann J."/>
            <person name="Amann R."/>
            <person name="Jetten M.S.M."/>
            <person name="Mascher T."/>
            <person name="Medema M.H."/>
            <person name="Devos D.P."/>
            <person name="Kaster A.-K."/>
            <person name="Ovreas L."/>
            <person name="Rohde M."/>
            <person name="Galperin M.Y."/>
            <person name="Jogler C."/>
        </authorList>
    </citation>
    <scope>NUCLEOTIDE SEQUENCE [LARGE SCALE GENOMIC DNA]</scope>
    <source>
        <strain evidence="1 2">Q31b</strain>
    </source>
</reference>
<keyword evidence="1" id="KW-0540">Nuclease</keyword>
<dbReference type="EMBL" id="SJPY01000002">
    <property type="protein sequence ID" value="TWU43855.1"/>
    <property type="molecule type" value="Genomic_DNA"/>
</dbReference>
<dbReference type="Pfam" id="PF09559">
    <property type="entry name" value="Cas6"/>
    <property type="match status" value="1"/>
</dbReference>
<comment type="caution">
    <text evidence="1">The sequence shown here is derived from an EMBL/GenBank/DDBJ whole genome shotgun (WGS) entry which is preliminary data.</text>
</comment>